<dbReference type="CDD" id="cd00586">
    <property type="entry name" value="4HBT"/>
    <property type="match status" value="1"/>
</dbReference>
<dbReference type="RefSeq" id="WP_091829574.1">
    <property type="nucleotide sequence ID" value="NZ_FOAN01000001.1"/>
</dbReference>
<sequence>MSRFVPLRLEDLSPAVWRQTLAIHFGHCDPAGIVYTPQYFHLFNTILEEWYGQALGISYYDLIGTRRTGLGYAHASADFAMPARMGETLEVAVAIEALGRSSVTLTLHAFKGGVECARGNFVTVVTSLVDHKAIPVPDDLRAAFEAYRQRCGAAEQPMRSAG</sequence>
<dbReference type="InterPro" id="IPR029069">
    <property type="entry name" value="HotDog_dom_sf"/>
</dbReference>
<dbReference type="EMBL" id="FOAN01000001">
    <property type="protein sequence ID" value="SEK46410.1"/>
    <property type="molecule type" value="Genomic_DNA"/>
</dbReference>
<dbReference type="Proteomes" id="UP000199664">
    <property type="component" value="Unassembled WGS sequence"/>
</dbReference>
<name>A0A1H7HBL7_9HYPH</name>
<dbReference type="AlphaFoldDB" id="A0A1H7HBL7"/>
<dbReference type="Gene3D" id="3.10.129.10">
    <property type="entry name" value="Hotdog Thioesterase"/>
    <property type="match status" value="1"/>
</dbReference>
<proteinExistence type="predicted"/>
<dbReference type="STRING" id="1036779.SAMN04515666_101581"/>
<accession>A0A1H7HBL7</accession>
<gene>
    <name evidence="1" type="ORF">SAMN04515666_101581</name>
</gene>
<dbReference type="OrthoDB" id="7204167at2"/>
<keyword evidence="2" id="KW-1185">Reference proteome</keyword>
<evidence type="ECO:0000313" key="2">
    <source>
        <dbReference type="Proteomes" id="UP000199664"/>
    </source>
</evidence>
<reference evidence="2" key="1">
    <citation type="submission" date="2016-10" db="EMBL/GenBank/DDBJ databases">
        <authorList>
            <person name="Varghese N."/>
            <person name="Submissions S."/>
        </authorList>
    </citation>
    <scope>NUCLEOTIDE SEQUENCE [LARGE SCALE GENOMIC DNA]</scope>
    <source>
        <strain evidence="2">LMG 26383,CCUG 61248,R- 45681</strain>
    </source>
</reference>
<evidence type="ECO:0000313" key="1">
    <source>
        <dbReference type="EMBL" id="SEK46410.1"/>
    </source>
</evidence>
<organism evidence="1 2">
    <name type="scientific">Bosea lupini</name>
    <dbReference type="NCBI Taxonomy" id="1036779"/>
    <lineage>
        <taxon>Bacteria</taxon>
        <taxon>Pseudomonadati</taxon>
        <taxon>Pseudomonadota</taxon>
        <taxon>Alphaproteobacteria</taxon>
        <taxon>Hyphomicrobiales</taxon>
        <taxon>Boseaceae</taxon>
        <taxon>Bosea</taxon>
    </lineage>
</organism>
<dbReference type="Pfam" id="PF13279">
    <property type="entry name" value="4HBT_2"/>
    <property type="match status" value="1"/>
</dbReference>
<protein>
    <submittedName>
        <fullName evidence="1">4-hydroxybenzoyl-CoA thioesterase</fullName>
    </submittedName>
</protein>
<dbReference type="SUPFAM" id="SSF54637">
    <property type="entry name" value="Thioesterase/thiol ester dehydrase-isomerase"/>
    <property type="match status" value="1"/>
</dbReference>